<proteinExistence type="predicted"/>
<accession>A0A087DFM1</accession>
<protein>
    <submittedName>
        <fullName evidence="3">9-O-acetylesterase</fullName>
        <ecNumber evidence="3">3.1.1.53</ecNumber>
    </submittedName>
</protein>
<evidence type="ECO:0000256" key="1">
    <source>
        <dbReference type="ARBA" id="ARBA00022801"/>
    </source>
</evidence>
<keyword evidence="1 3" id="KW-0378">Hydrolase</keyword>
<reference evidence="3 4" key="1">
    <citation type="submission" date="2014-03" db="EMBL/GenBank/DDBJ databases">
        <title>Genomics of Bifidobacteria.</title>
        <authorList>
            <person name="Ventura M."/>
            <person name="Milani C."/>
            <person name="Lugli G.A."/>
        </authorList>
    </citation>
    <scope>NUCLEOTIDE SEQUENCE [LARGE SCALE GENOMIC DNA]</scope>
    <source>
        <strain evidence="3 4">DSM 23968</strain>
    </source>
</reference>
<dbReference type="InterPro" id="IPR036514">
    <property type="entry name" value="SGNH_hydro_sf"/>
</dbReference>
<dbReference type="eggNOG" id="COG2755">
    <property type="taxonomic scope" value="Bacteria"/>
</dbReference>
<comment type="caution">
    <text evidence="3">The sequence shown here is derived from an EMBL/GenBank/DDBJ whole genome shotgun (WGS) entry which is preliminary data.</text>
</comment>
<dbReference type="GO" id="GO:0005975">
    <property type="term" value="P:carbohydrate metabolic process"/>
    <property type="evidence" value="ECO:0007669"/>
    <property type="project" value="TreeGrafter"/>
</dbReference>
<dbReference type="PANTHER" id="PTHR22901:SF0">
    <property type="entry name" value="SIALATE O-ACETYLESTERASE"/>
    <property type="match status" value="1"/>
</dbReference>
<keyword evidence="4" id="KW-1185">Reference proteome</keyword>
<dbReference type="InterPro" id="IPR013783">
    <property type="entry name" value="Ig-like_fold"/>
</dbReference>
<dbReference type="STRING" id="762211.BSTEL_1495"/>
<dbReference type="Pfam" id="PF03629">
    <property type="entry name" value="SASA"/>
    <property type="match status" value="1"/>
</dbReference>
<dbReference type="OrthoDB" id="9795554at2"/>
<dbReference type="Proteomes" id="UP000029004">
    <property type="component" value="Unassembled WGS sequence"/>
</dbReference>
<organism evidence="3 4">
    <name type="scientific">Bifidobacterium stellenboschense</name>
    <dbReference type="NCBI Taxonomy" id="762211"/>
    <lineage>
        <taxon>Bacteria</taxon>
        <taxon>Bacillati</taxon>
        <taxon>Actinomycetota</taxon>
        <taxon>Actinomycetes</taxon>
        <taxon>Bifidobacteriales</taxon>
        <taxon>Bifidobacteriaceae</taxon>
        <taxon>Bifidobacterium</taxon>
    </lineage>
</organism>
<dbReference type="RefSeq" id="WP_034530066.1">
    <property type="nucleotide sequence ID" value="NZ_JGZP01000023.1"/>
</dbReference>
<dbReference type="Gene3D" id="3.40.50.1110">
    <property type="entry name" value="SGNH hydrolase"/>
    <property type="match status" value="1"/>
</dbReference>
<sequence length="541" mass="59573">MLTLGSPFGNHMVLQQGRPVPVWGTAAPGTRVTVVFQGETASAVTHEDGNWSVTLPPLGVSSGDTMTVTGDAASTPITVSDVAVGEVWIAAGQSNMEFFMRHERHRTEVAPHCGNPDLRFIDMPEICYDGQLDEFDYSRMGLWRVANETNLDYWGAIAYYFATELHTDLNVPIGIIGCSWGGTSSQAWISERSCELAGGPWIEDWERGIEQAGGMDAYWAKQHGNPFNDRGNIVEDTFNDFILPATPTTDEIDAFLTADPIGGLPGLQPQQRPGSLFDHMVRPIAPYAIRGVLWYQGESDDLPGRNTLYADMLIALINDWRALWNDDTLPFLVMQLPGFGHWWFIEHNDFPVIRARQQQAVDASADTWLCSISDAGQEDDIHPKDKRIPGHRFALMARRHVYGEDVLADAPEAMTARAMRTLITPATEGAAPVPHGHERIAIPFDHAPGGLHCADGTDTITALDVRLDGHSVRYRATLDESDLIIDVFDSPGTFRPSNHDDSATGARRSTPITVDFAQTGWYRVNLVNRAGVPALPFTITI</sequence>
<evidence type="ECO:0000313" key="3">
    <source>
        <dbReference type="EMBL" id="KFI94321.1"/>
    </source>
</evidence>
<dbReference type="EMBL" id="JGZP01000023">
    <property type="protein sequence ID" value="KFI94321.1"/>
    <property type="molecule type" value="Genomic_DNA"/>
</dbReference>
<evidence type="ECO:0000313" key="4">
    <source>
        <dbReference type="Proteomes" id="UP000029004"/>
    </source>
</evidence>
<dbReference type="EC" id="3.1.1.53" evidence="3"/>
<dbReference type="GO" id="GO:0001681">
    <property type="term" value="F:sialate O-acetylesterase activity"/>
    <property type="evidence" value="ECO:0007669"/>
    <property type="project" value="UniProtKB-EC"/>
</dbReference>
<dbReference type="PANTHER" id="PTHR22901">
    <property type="entry name" value="SIALATE O-ACETYLESTERASE"/>
    <property type="match status" value="1"/>
</dbReference>
<name>A0A087DFM1_9BIFI</name>
<dbReference type="InterPro" id="IPR005181">
    <property type="entry name" value="SASA"/>
</dbReference>
<gene>
    <name evidence="3" type="ORF">BSTEL_1495</name>
</gene>
<dbReference type="SUPFAM" id="SSF52266">
    <property type="entry name" value="SGNH hydrolase"/>
    <property type="match status" value="1"/>
</dbReference>
<dbReference type="AlphaFoldDB" id="A0A087DFM1"/>
<dbReference type="Gene3D" id="2.60.40.10">
    <property type="entry name" value="Immunoglobulins"/>
    <property type="match status" value="1"/>
</dbReference>
<feature type="domain" description="Sialate O-acetylesterase" evidence="2">
    <location>
        <begin position="272"/>
        <end position="382"/>
    </location>
</feature>
<evidence type="ECO:0000259" key="2">
    <source>
        <dbReference type="Pfam" id="PF03629"/>
    </source>
</evidence>
<dbReference type="InterPro" id="IPR039329">
    <property type="entry name" value="SIAE"/>
</dbReference>